<dbReference type="Gene3D" id="3.20.20.100">
    <property type="entry name" value="NADP-dependent oxidoreductase domain"/>
    <property type="match status" value="1"/>
</dbReference>
<keyword evidence="3" id="KW-1185">Reference proteome</keyword>
<dbReference type="InterPro" id="IPR036812">
    <property type="entry name" value="NAD(P)_OxRdtase_dom_sf"/>
</dbReference>
<gene>
    <name evidence="2" type="ORF">FCN80_03195</name>
</gene>
<comment type="caution">
    <text evidence="2">The sequence shown here is derived from an EMBL/GenBank/DDBJ whole genome shotgun (WGS) entry which is preliminary data.</text>
</comment>
<evidence type="ECO:0000259" key="1">
    <source>
        <dbReference type="Pfam" id="PF00248"/>
    </source>
</evidence>
<dbReference type="Proteomes" id="UP000305202">
    <property type="component" value="Unassembled WGS sequence"/>
</dbReference>
<dbReference type="CDD" id="cd19138">
    <property type="entry name" value="AKR_YeaE"/>
    <property type="match status" value="1"/>
</dbReference>
<dbReference type="SUPFAM" id="SSF51430">
    <property type="entry name" value="NAD(P)-linked oxidoreductase"/>
    <property type="match status" value="1"/>
</dbReference>
<dbReference type="PANTHER" id="PTHR43638">
    <property type="entry name" value="OXIDOREDUCTASE, ALDO/KETO REDUCTASE FAMILY PROTEIN"/>
    <property type="match status" value="1"/>
</dbReference>
<accession>A0ABY2SQI6</accession>
<dbReference type="InterPro" id="IPR023210">
    <property type="entry name" value="NADP_OxRdtase_dom"/>
</dbReference>
<protein>
    <submittedName>
        <fullName evidence="2">Aldo/keto reductase</fullName>
    </submittedName>
</protein>
<name>A0ABY2SQI6_9HYPH</name>
<dbReference type="InterPro" id="IPR020471">
    <property type="entry name" value="AKR"/>
</dbReference>
<feature type="domain" description="NADP-dependent oxidoreductase" evidence="1">
    <location>
        <begin position="17"/>
        <end position="271"/>
    </location>
</feature>
<reference evidence="2 3" key="1">
    <citation type="submission" date="2019-04" db="EMBL/GenBank/DDBJ databases">
        <authorList>
            <person name="Li M."/>
            <person name="Gao C."/>
        </authorList>
    </citation>
    <scope>NUCLEOTIDE SEQUENCE [LARGE SCALE GENOMIC DNA]</scope>
    <source>
        <strain evidence="2 3">BGMRC 2031</strain>
    </source>
</reference>
<dbReference type="Pfam" id="PF00248">
    <property type="entry name" value="Aldo_ket_red"/>
    <property type="match status" value="1"/>
</dbReference>
<proteinExistence type="predicted"/>
<dbReference type="PANTHER" id="PTHR43638:SF3">
    <property type="entry name" value="ALDEHYDE REDUCTASE"/>
    <property type="match status" value="1"/>
</dbReference>
<dbReference type="EMBL" id="SZPQ01000002">
    <property type="protein sequence ID" value="TKI08354.1"/>
    <property type="molecule type" value="Genomic_DNA"/>
</dbReference>
<evidence type="ECO:0000313" key="3">
    <source>
        <dbReference type="Proteomes" id="UP000305202"/>
    </source>
</evidence>
<sequence>MTMKQVIFPDGVSVPAIGQGTWYMGERDGDKEREARALRRGLDLGLTLIDTAEMYAEGGAERVVGQAIRGRRDDVFLVSKVYPQNAGGQKAVTACENSLRRLQTDYIDLYLLHWRGGIPLAQTVVAMERLQQAGKIKRWGVSNLDLADMQALWSVPGGSACMTDQVLYHLASRGIEYDLLPWCWRQSLPVMAYCPLAQGGKLRSDLLDNPAVIGIAKELRVTPAQILLAWVIRQPGVIAIPKAGNDAHIKENAEALNILLSDAQLHTLDEAFPAPRRKTHLDIV</sequence>
<dbReference type="PIRSF" id="PIRSF000097">
    <property type="entry name" value="AKR"/>
    <property type="match status" value="1"/>
</dbReference>
<evidence type="ECO:0000313" key="2">
    <source>
        <dbReference type="EMBL" id="TKI08354.1"/>
    </source>
</evidence>
<dbReference type="PRINTS" id="PR00069">
    <property type="entry name" value="ALDKETRDTASE"/>
</dbReference>
<organism evidence="2 3">
    <name type="scientific">Martelella alba</name>
    <dbReference type="NCBI Taxonomy" id="2590451"/>
    <lineage>
        <taxon>Bacteria</taxon>
        <taxon>Pseudomonadati</taxon>
        <taxon>Pseudomonadota</taxon>
        <taxon>Alphaproteobacteria</taxon>
        <taxon>Hyphomicrobiales</taxon>
        <taxon>Aurantimonadaceae</taxon>
        <taxon>Martelella</taxon>
    </lineage>
</organism>